<evidence type="ECO:0000313" key="2">
    <source>
        <dbReference type="Proteomes" id="UP000078356"/>
    </source>
</evidence>
<gene>
    <name evidence="1" type="ORF">A4V15_16425</name>
</gene>
<comment type="caution">
    <text evidence="1">The sequence shown here is derived from an EMBL/GenBank/DDBJ whole genome shotgun (WGS) entry which is preliminary data.</text>
</comment>
<name>A0A178LIK9_9PSED</name>
<evidence type="ECO:0000313" key="1">
    <source>
        <dbReference type="EMBL" id="OAN30391.1"/>
    </source>
</evidence>
<dbReference type="Gene3D" id="1.20.120.330">
    <property type="entry name" value="Nucleotidyltransferases domain 2"/>
    <property type="match status" value="1"/>
</dbReference>
<reference evidence="1 2" key="1">
    <citation type="submission" date="2016-04" db="EMBL/GenBank/DDBJ databases">
        <title>Draft Genome Sequences of Staphylococcus capitis Strain H36, S. capitis Strain H65, S. cohnii Strain H62, S. hominis Strain H69, Mycobacterium iranicum Strain H39, Plantibacter sp. Strain H53, Pseudomonas oryzihabitans Strain H72, and Microbacterium sp. Strain H83, isolated from residential settings.</title>
        <authorList>
            <person name="Lymperopoulou D."/>
            <person name="Adams R.I."/>
            <person name="Lindow S."/>
            <person name="Coil D.A."/>
            <person name="Jospin G."/>
            <person name="Eisen J.A."/>
        </authorList>
    </citation>
    <scope>NUCLEOTIDE SEQUENCE [LARGE SCALE GENOMIC DNA]</scope>
    <source>
        <strain evidence="1 2">H72</strain>
    </source>
</reference>
<sequence>MTLDNLLGKSLEAITPDPASIQRLLEAAQRSLTDACLPILSSESRFDLAYKAIMQGANAALQANGYRTLTSRPGHHQTMIQSLPRTVELDTSTMLVLDTLRKQRNVIDYSGDLVSDSMAQEALQQAEVLLQHVTHWLKQNRPELLSDRKR</sequence>
<dbReference type="GO" id="GO:0003677">
    <property type="term" value="F:DNA binding"/>
    <property type="evidence" value="ECO:0007669"/>
    <property type="project" value="UniProtKB-KW"/>
</dbReference>
<dbReference type="AlphaFoldDB" id="A0A178LIK9"/>
<organism evidence="1 2">
    <name type="scientific">Pseudomonas oryzihabitans</name>
    <dbReference type="NCBI Taxonomy" id="47885"/>
    <lineage>
        <taxon>Bacteria</taxon>
        <taxon>Pseudomonadati</taxon>
        <taxon>Pseudomonadota</taxon>
        <taxon>Gammaproteobacteria</taxon>
        <taxon>Pseudomonadales</taxon>
        <taxon>Pseudomonadaceae</taxon>
        <taxon>Pseudomonas</taxon>
    </lineage>
</organism>
<keyword evidence="1" id="KW-0238">DNA-binding</keyword>
<dbReference type="OrthoDB" id="5767600at2"/>
<dbReference type="EMBL" id="LWCR01000010">
    <property type="protein sequence ID" value="OAN30391.1"/>
    <property type="molecule type" value="Genomic_DNA"/>
</dbReference>
<dbReference type="RefSeq" id="WP_017642670.1">
    <property type="nucleotide sequence ID" value="NZ_CP102428.1"/>
</dbReference>
<proteinExistence type="predicted"/>
<protein>
    <submittedName>
        <fullName evidence="1">DNA-binding protein</fullName>
    </submittedName>
</protein>
<dbReference type="Proteomes" id="UP000078356">
    <property type="component" value="Unassembled WGS sequence"/>
</dbReference>
<accession>A0A178LIK9</accession>